<evidence type="ECO:0000313" key="2">
    <source>
        <dbReference type="EMBL" id="AYV80229.1"/>
    </source>
</evidence>
<dbReference type="EMBL" id="MK072216">
    <property type="protein sequence ID" value="AYV80229.1"/>
    <property type="molecule type" value="Genomic_DNA"/>
</dbReference>
<gene>
    <name evidence="2" type="ORF">Gaeavirus18_6</name>
</gene>
<protein>
    <submittedName>
        <fullName evidence="2">Uncharacterized protein</fullName>
    </submittedName>
</protein>
<name>A0A3G5A438_9VIRU</name>
<evidence type="ECO:0000256" key="1">
    <source>
        <dbReference type="SAM" id="MobiDB-lite"/>
    </source>
</evidence>
<feature type="compositionally biased region" description="Low complexity" evidence="1">
    <location>
        <begin position="328"/>
        <end position="341"/>
    </location>
</feature>
<proteinExistence type="predicted"/>
<accession>A0A3G5A438</accession>
<feature type="region of interest" description="Disordered" evidence="1">
    <location>
        <begin position="326"/>
        <end position="367"/>
    </location>
</feature>
<organism evidence="2">
    <name type="scientific">Gaeavirus sp</name>
    <dbReference type="NCBI Taxonomy" id="2487767"/>
    <lineage>
        <taxon>Viruses</taxon>
        <taxon>Varidnaviria</taxon>
        <taxon>Bamfordvirae</taxon>
        <taxon>Nucleocytoviricota</taxon>
        <taxon>Megaviricetes</taxon>
        <taxon>Imitervirales</taxon>
        <taxon>Mimiviridae</taxon>
        <taxon>Klosneuvirinae</taxon>
    </lineage>
</organism>
<reference evidence="2" key="1">
    <citation type="submission" date="2018-10" db="EMBL/GenBank/DDBJ databases">
        <title>Hidden diversity of soil giant viruses.</title>
        <authorList>
            <person name="Schulz F."/>
            <person name="Alteio L."/>
            <person name="Goudeau D."/>
            <person name="Ryan E.M."/>
            <person name="Malmstrom R.R."/>
            <person name="Blanchard J."/>
            <person name="Woyke T."/>
        </authorList>
    </citation>
    <scope>NUCLEOTIDE SEQUENCE</scope>
    <source>
        <strain evidence="2">GAV1</strain>
    </source>
</reference>
<feature type="compositionally biased region" description="Basic residues" evidence="1">
    <location>
        <begin position="358"/>
        <end position="367"/>
    </location>
</feature>
<sequence length="367" mass="41623">MTQDQAQTPEDYKEYFSNRFTNLFQNFVSACIHKVNDNDTKNDLNKIAQLFDKLNYEKIITKLCLNDKLHQGLAFIVKNDFDKQVMTQIFESDDKTFMLMPSMHINKIFLNSDIPTCRELYDIFHSMNVCAFTYTKVLESIQKSISDANNTDPSTFNPFSAVGSVSEDLDIDTMYNGVEYKSMSAVEMVMGSILNKQMDGKMNNIMNDIKDDDVNQAATKLSGILNSKAFNGDKQTTEILNNMLSKIQTEVINLKNEPAETTQGKKGVEQLLGIAQKVAGDMMKNIKDQKIDVLQLWDTTSSLAKSTTNSTALNMVDKLIRSNIIKTQQQQQQQHHASVPQTQPPEVPTTTTEESSIRQRRPRKPKN</sequence>